<dbReference type="HAMAP" id="MF_01007">
    <property type="entry name" value="16SrRNA_methyltr_H"/>
    <property type="match status" value="1"/>
</dbReference>
<feature type="binding site" evidence="6">
    <location>
        <position position="55"/>
    </location>
    <ligand>
        <name>S-adenosyl-L-methionine</name>
        <dbReference type="ChEBI" id="CHEBI:59789"/>
    </ligand>
</feature>
<dbReference type="PANTHER" id="PTHR11265">
    <property type="entry name" value="S-ADENOSYL-METHYLTRANSFERASE MRAW"/>
    <property type="match status" value="1"/>
</dbReference>
<evidence type="ECO:0000256" key="6">
    <source>
        <dbReference type="HAMAP-Rule" id="MF_01007"/>
    </source>
</evidence>
<evidence type="ECO:0000256" key="3">
    <source>
        <dbReference type="ARBA" id="ARBA00022603"/>
    </source>
</evidence>
<dbReference type="GO" id="GO:0070475">
    <property type="term" value="P:rRNA base methylation"/>
    <property type="evidence" value="ECO:0007669"/>
    <property type="project" value="UniProtKB-UniRule"/>
</dbReference>
<dbReference type="GO" id="GO:0071424">
    <property type="term" value="F:rRNA (cytosine-N4-)-methyltransferase activity"/>
    <property type="evidence" value="ECO:0007669"/>
    <property type="project" value="UniProtKB-UniRule"/>
</dbReference>
<keyword evidence="4 6" id="KW-0808">Transferase</keyword>
<dbReference type="PANTHER" id="PTHR11265:SF0">
    <property type="entry name" value="12S RRNA N4-METHYLCYTIDINE METHYLTRANSFERASE"/>
    <property type="match status" value="1"/>
</dbReference>
<dbReference type="SUPFAM" id="SSF81799">
    <property type="entry name" value="Putative methyltransferase TM0872, insert domain"/>
    <property type="match status" value="1"/>
</dbReference>
<organism evidence="7 8">
    <name type="scientific">Candidatus Beckwithbacteria bacterium CG10_big_fil_rev_8_21_14_0_10_34_10</name>
    <dbReference type="NCBI Taxonomy" id="1974495"/>
    <lineage>
        <taxon>Bacteria</taxon>
        <taxon>Candidatus Beckwithiibacteriota</taxon>
    </lineage>
</organism>
<evidence type="ECO:0000256" key="2">
    <source>
        <dbReference type="ARBA" id="ARBA00022552"/>
    </source>
</evidence>
<accession>A0A2H0WB89</accession>
<evidence type="ECO:0000256" key="5">
    <source>
        <dbReference type="ARBA" id="ARBA00022691"/>
    </source>
</evidence>
<keyword evidence="2 6" id="KW-0698">rRNA processing</keyword>
<comment type="subcellular location">
    <subcellularLocation>
        <location evidence="6">Cytoplasm</location>
    </subcellularLocation>
</comment>
<dbReference type="Proteomes" id="UP000230093">
    <property type="component" value="Unassembled WGS sequence"/>
</dbReference>
<gene>
    <name evidence="6" type="primary">rsmH</name>
    <name evidence="7" type="ORF">COT75_02770</name>
</gene>
<dbReference type="EC" id="2.1.1.199" evidence="6"/>
<dbReference type="InterPro" id="IPR002903">
    <property type="entry name" value="RsmH"/>
</dbReference>
<evidence type="ECO:0000256" key="4">
    <source>
        <dbReference type="ARBA" id="ARBA00022679"/>
    </source>
</evidence>
<dbReference type="Gene3D" id="3.40.50.150">
    <property type="entry name" value="Vaccinia Virus protein VP39"/>
    <property type="match status" value="1"/>
</dbReference>
<dbReference type="PIRSF" id="PIRSF004486">
    <property type="entry name" value="MraW"/>
    <property type="match status" value="1"/>
</dbReference>
<feature type="binding site" evidence="6">
    <location>
        <position position="112"/>
    </location>
    <ligand>
        <name>S-adenosyl-L-methionine</name>
        <dbReference type="ChEBI" id="CHEBI:59789"/>
    </ligand>
</feature>
<protein>
    <recommendedName>
        <fullName evidence="6">Ribosomal RNA small subunit methyltransferase H</fullName>
        <ecNumber evidence="6">2.1.1.199</ecNumber>
    </recommendedName>
    <alternativeName>
        <fullName evidence="6">16S rRNA m(4)C1402 methyltransferase</fullName>
    </alternativeName>
    <alternativeName>
        <fullName evidence="6">rRNA (cytosine-N(4)-)-methyltransferase RsmH</fullName>
    </alternativeName>
</protein>
<feature type="binding site" evidence="6">
    <location>
        <position position="105"/>
    </location>
    <ligand>
        <name>S-adenosyl-L-methionine</name>
        <dbReference type="ChEBI" id="CHEBI:59789"/>
    </ligand>
</feature>
<sequence length="301" mass="34078">MKVTKNRLFHQPVLLNEAVEFLKVKPGKLYLDATLGGGGHSLRIIKKGGHVFGLDQDPEAIAYVKKHFKNVCPNASYTICQGNFANLEEILKKNKISKVSGILFDLGVSSHQLETDERGFSFQIDESLDMRMDPSLKVKAGDLINGLHEKELIKLFSEMGEEPLSLPIAKAVVLDRKREPIRTTRQLAEIVKKVYWRKYRGRSKIHPATKVFLSLRIAVNDELNNLKKGLKQAARVLESGGRLVVISFHGLEDKIVKNYFKKGETEKCLQILTKKVVVPTLKEREENRRSRSAKLRVAVKI</sequence>
<reference evidence="8" key="1">
    <citation type="submission" date="2017-09" db="EMBL/GenBank/DDBJ databases">
        <title>Depth-based differentiation of microbial function through sediment-hosted aquifers and enrichment of novel symbionts in the deep terrestrial subsurface.</title>
        <authorList>
            <person name="Probst A.J."/>
            <person name="Ladd B."/>
            <person name="Jarett J.K."/>
            <person name="Geller-Mcgrath D.E."/>
            <person name="Sieber C.M.K."/>
            <person name="Emerson J.B."/>
            <person name="Anantharaman K."/>
            <person name="Thomas B.C."/>
            <person name="Malmstrom R."/>
            <person name="Stieglmeier M."/>
            <person name="Klingl A."/>
            <person name="Woyke T."/>
            <person name="Ryan C.M."/>
            <person name="Banfield J.F."/>
        </authorList>
    </citation>
    <scope>NUCLEOTIDE SEQUENCE [LARGE SCALE GENOMIC DNA]</scope>
</reference>
<evidence type="ECO:0000313" key="7">
    <source>
        <dbReference type="EMBL" id="PIS09159.1"/>
    </source>
</evidence>
<feature type="binding site" evidence="6">
    <location>
        <position position="84"/>
    </location>
    <ligand>
        <name>S-adenosyl-L-methionine</name>
        <dbReference type="ChEBI" id="CHEBI:59789"/>
    </ligand>
</feature>
<proteinExistence type="inferred from homology"/>
<keyword evidence="3 6" id="KW-0489">Methyltransferase</keyword>
<evidence type="ECO:0000256" key="1">
    <source>
        <dbReference type="ARBA" id="ARBA00010396"/>
    </source>
</evidence>
<comment type="similarity">
    <text evidence="1 6">Belongs to the methyltransferase superfamily. RsmH family.</text>
</comment>
<dbReference type="EMBL" id="PEZT01000016">
    <property type="protein sequence ID" value="PIS09159.1"/>
    <property type="molecule type" value="Genomic_DNA"/>
</dbReference>
<dbReference type="Pfam" id="PF01795">
    <property type="entry name" value="Methyltransf_5"/>
    <property type="match status" value="1"/>
</dbReference>
<dbReference type="GO" id="GO:0005737">
    <property type="term" value="C:cytoplasm"/>
    <property type="evidence" value="ECO:0007669"/>
    <property type="project" value="UniProtKB-SubCell"/>
</dbReference>
<comment type="function">
    <text evidence="6">Specifically methylates the N4 position of cytidine in position 1402 (C1402) of 16S rRNA.</text>
</comment>
<feature type="binding site" evidence="6">
    <location>
        <begin position="38"/>
        <end position="40"/>
    </location>
    <ligand>
        <name>S-adenosyl-L-methionine</name>
        <dbReference type="ChEBI" id="CHEBI:59789"/>
    </ligand>
</feature>
<comment type="catalytic activity">
    <reaction evidence="6">
        <text>cytidine(1402) in 16S rRNA + S-adenosyl-L-methionine = N(4)-methylcytidine(1402) in 16S rRNA + S-adenosyl-L-homocysteine + H(+)</text>
        <dbReference type="Rhea" id="RHEA:42928"/>
        <dbReference type="Rhea" id="RHEA-COMP:10286"/>
        <dbReference type="Rhea" id="RHEA-COMP:10287"/>
        <dbReference type="ChEBI" id="CHEBI:15378"/>
        <dbReference type="ChEBI" id="CHEBI:57856"/>
        <dbReference type="ChEBI" id="CHEBI:59789"/>
        <dbReference type="ChEBI" id="CHEBI:74506"/>
        <dbReference type="ChEBI" id="CHEBI:82748"/>
        <dbReference type="EC" id="2.1.1.199"/>
    </reaction>
</comment>
<evidence type="ECO:0000313" key="8">
    <source>
        <dbReference type="Proteomes" id="UP000230093"/>
    </source>
</evidence>
<comment type="caution">
    <text evidence="7">The sequence shown here is derived from an EMBL/GenBank/DDBJ whole genome shotgun (WGS) entry which is preliminary data.</text>
</comment>
<dbReference type="AlphaFoldDB" id="A0A2H0WB89"/>
<dbReference type="InterPro" id="IPR023397">
    <property type="entry name" value="SAM-dep_MeTrfase_MraW_recog"/>
</dbReference>
<keyword evidence="5 6" id="KW-0949">S-adenosyl-L-methionine</keyword>
<dbReference type="NCBIfam" id="TIGR00006">
    <property type="entry name" value="16S rRNA (cytosine(1402)-N(4))-methyltransferase RsmH"/>
    <property type="match status" value="1"/>
</dbReference>
<dbReference type="Gene3D" id="1.10.150.170">
    <property type="entry name" value="Putative methyltransferase TM0872, insert domain"/>
    <property type="match status" value="1"/>
</dbReference>
<name>A0A2H0WB89_9BACT</name>
<keyword evidence="6" id="KW-0963">Cytoplasm</keyword>
<dbReference type="InterPro" id="IPR029063">
    <property type="entry name" value="SAM-dependent_MTases_sf"/>
</dbReference>
<dbReference type="SUPFAM" id="SSF53335">
    <property type="entry name" value="S-adenosyl-L-methionine-dependent methyltransferases"/>
    <property type="match status" value="1"/>
</dbReference>